<organism evidence="1 2">
    <name type="scientific">Salmonirosea aquatica</name>
    <dbReference type="NCBI Taxonomy" id="2654236"/>
    <lineage>
        <taxon>Bacteria</taxon>
        <taxon>Pseudomonadati</taxon>
        <taxon>Bacteroidota</taxon>
        <taxon>Cytophagia</taxon>
        <taxon>Cytophagales</taxon>
        <taxon>Spirosomataceae</taxon>
        <taxon>Salmonirosea</taxon>
    </lineage>
</organism>
<dbReference type="EMBL" id="WHLY01000002">
    <property type="protein sequence ID" value="MPR33050.1"/>
    <property type="molecule type" value="Genomic_DNA"/>
</dbReference>
<dbReference type="RefSeq" id="WP_152758003.1">
    <property type="nucleotide sequence ID" value="NZ_WHLY01000002.1"/>
</dbReference>
<keyword evidence="2" id="KW-1185">Reference proteome</keyword>
<sequence length="96" mass="11426">MKIAYYLEPDQKENLFCCIKEGETRVSFPIGYTVSTEEWHEREDGIPIYDPQHATLMNFKEYLSKRYHELTTLEMSTAVILETLRKEAEHLLTRRV</sequence>
<dbReference type="Proteomes" id="UP000479293">
    <property type="component" value="Unassembled WGS sequence"/>
</dbReference>
<dbReference type="AlphaFoldDB" id="A0A7C9FBW5"/>
<comment type="caution">
    <text evidence="1">The sequence shown here is derived from an EMBL/GenBank/DDBJ whole genome shotgun (WGS) entry which is preliminary data.</text>
</comment>
<protein>
    <submittedName>
        <fullName evidence="1">Uncharacterized protein</fullName>
    </submittedName>
</protein>
<gene>
    <name evidence="1" type="ORF">GBK04_06680</name>
</gene>
<evidence type="ECO:0000313" key="1">
    <source>
        <dbReference type="EMBL" id="MPR33050.1"/>
    </source>
</evidence>
<evidence type="ECO:0000313" key="2">
    <source>
        <dbReference type="Proteomes" id="UP000479293"/>
    </source>
</evidence>
<proteinExistence type="predicted"/>
<accession>A0A7C9FBW5</accession>
<reference evidence="1 2" key="1">
    <citation type="submission" date="2019-10" db="EMBL/GenBank/DDBJ databases">
        <title>Draft Genome Sequence of Cytophagaceae sp. SJW1-29.</title>
        <authorList>
            <person name="Choi A."/>
        </authorList>
    </citation>
    <scope>NUCLEOTIDE SEQUENCE [LARGE SCALE GENOMIC DNA]</scope>
    <source>
        <strain evidence="1 2">SJW1-29</strain>
    </source>
</reference>
<name>A0A7C9FBW5_9BACT</name>